<protein>
    <submittedName>
        <fullName evidence="1">Uncharacterized protein</fullName>
    </submittedName>
</protein>
<sequence>MSFETKVNELLEDIITENELPKTSIFLYANKSNKGDKKGIEISKSIKIFEPEYPPQEKSVRSKNGTLIMNIQQKSGIELLIRNEQYNTIPLPEEAKLKELKSDENFKHIIFDESMDSLYTYIKANVVYCIENYVSSSSFGCCSKFEKCSDERKCLHENKLYSTGCAYRRNLENRKIFYGLNRNVL</sequence>
<organism evidence="1 2">
    <name type="scientific">Anoxybacterium hadale</name>
    <dbReference type="NCBI Taxonomy" id="3408580"/>
    <lineage>
        <taxon>Bacteria</taxon>
        <taxon>Bacillati</taxon>
        <taxon>Bacillota</taxon>
        <taxon>Clostridia</taxon>
        <taxon>Peptostreptococcales</taxon>
        <taxon>Anaerovoracaceae</taxon>
        <taxon>Anoxybacterium</taxon>
    </lineage>
</organism>
<gene>
    <name evidence="1" type="ORF">FRZ06_11500</name>
</gene>
<proteinExistence type="predicted"/>
<keyword evidence="2" id="KW-1185">Reference proteome</keyword>
<reference evidence="1" key="1">
    <citation type="submission" date="2019-08" db="EMBL/GenBank/DDBJ databases">
        <title>Genome sequence of Clostridiales bacterium MT110.</title>
        <authorList>
            <person name="Cao J."/>
        </authorList>
    </citation>
    <scope>NUCLEOTIDE SEQUENCE</scope>
    <source>
        <strain evidence="1">MT110</strain>
    </source>
</reference>
<dbReference type="Proteomes" id="UP000594014">
    <property type="component" value="Chromosome"/>
</dbReference>
<name>A0ACD1ABP9_9FIRM</name>
<dbReference type="EMBL" id="CP042469">
    <property type="protein sequence ID" value="QOX63911.1"/>
    <property type="molecule type" value="Genomic_DNA"/>
</dbReference>
<accession>A0ACD1ABP9</accession>
<evidence type="ECO:0000313" key="1">
    <source>
        <dbReference type="EMBL" id="QOX63911.1"/>
    </source>
</evidence>
<evidence type="ECO:0000313" key="2">
    <source>
        <dbReference type="Proteomes" id="UP000594014"/>
    </source>
</evidence>